<comment type="caution">
    <text evidence="1">The sequence shown here is derived from an EMBL/GenBank/DDBJ whole genome shotgun (WGS) entry which is preliminary data.</text>
</comment>
<name>A0A0G0Y5Z3_9BACT</name>
<accession>A0A0G0Y5Z3</accession>
<organism evidence="1 2">
    <name type="scientific">Candidatus Amesbacteria bacterium GW2011_GWA2_42_12</name>
    <dbReference type="NCBI Taxonomy" id="1618356"/>
    <lineage>
        <taxon>Bacteria</taxon>
        <taxon>Candidatus Amesiibacteriota</taxon>
    </lineage>
</organism>
<evidence type="ECO:0000313" key="1">
    <source>
        <dbReference type="EMBL" id="KKS32122.1"/>
    </source>
</evidence>
<evidence type="ECO:0000313" key="2">
    <source>
        <dbReference type="Proteomes" id="UP000034160"/>
    </source>
</evidence>
<dbReference type="Proteomes" id="UP000034160">
    <property type="component" value="Unassembled WGS sequence"/>
</dbReference>
<sequence length="71" mass="8211">MALVVVGIDERTIHDFQNGSIPKVLIDEVKKLPMPPEGGSVYLRPHGAILLTGRKPEETRYTMYRLYKERW</sequence>
<dbReference type="EMBL" id="LCCN01000010">
    <property type="protein sequence ID" value="KKS32122.1"/>
    <property type="molecule type" value="Genomic_DNA"/>
</dbReference>
<reference evidence="1 2" key="1">
    <citation type="journal article" date="2015" name="Nature">
        <title>rRNA introns, odd ribosomes, and small enigmatic genomes across a large radiation of phyla.</title>
        <authorList>
            <person name="Brown C.T."/>
            <person name="Hug L.A."/>
            <person name="Thomas B.C."/>
            <person name="Sharon I."/>
            <person name="Castelle C.J."/>
            <person name="Singh A."/>
            <person name="Wilkins M.J."/>
            <person name="Williams K.H."/>
            <person name="Banfield J.F."/>
        </authorList>
    </citation>
    <scope>NUCLEOTIDE SEQUENCE [LARGE SCALE GENOMIC DNA]</scope>
</reference>
<protein>
    <submittedName>
        <fullName evidence="1">Uncharacterized protein</fullName>
    </submittedName>
</protein>
<dbReference type="AlphaFoldDB" id="A0A0G0Y5Z3"/>
<dbReference type="STRING" id="1618356.UU93_C0010G0026"/>
<gene>
    <name evidence="1" type="ORF">UU93_C0010G0026</name>
</gene>
<proteinExistence type="predicted"/>